<evidence type="ECO:0000256" key="1">
    <source>
        <dbReference type="ARBA" id="ARBA00001974"/>
    </source>
</evidence>
<feature type="domain" description="FAD-binding PCMH-type" evidence="17">
    <location>
        <begin position="15"/>
        <end position="182"/>
    </location>
</feature>
<feature type="active site" evidence="16">
    <location>
        <position position="159"/>
    </location>
</feature>
<evidence type="ECO:0000256" key="3">
    <source>
        <dbReference type="ARBA" id="ARBA00004496"/>
    </source>
</evidence>
<dbReference type="InterPro" id="IPR006094">
    <property type="entry name" value="Oxid_FAD_bind_N"/>
</dbReference>
<dbReference type="Gene3D" id="3.30.43.10">
    <property type="entry name" value="Uridine Diphospho-n-acetylenolpyruvylglucosamine Reductase, domain 2"/>
    <property type="match status" value="1"/>
</dbReference>
<dbReference type="InterPro" id="IPR011601">
    <property type="entry name" value="MurB_C"/>
</dbReference>
<comment type="pathway">
    <text evidence="4 16">Cell wall biogenesis; peptidoglycan biosynthesis.</text>
</comment>
<dbReference type="InterPro" id="IPR016167">
    <property type="entry name" value="FAD-bd_PCMH_sub1"/>
</dbReference>
<evidence type="ECO:0000313" key="18">
    <source>
        <dbReference type="EMBL" id="OGM91663.1"/>
    </source>
</evidence>
<evidence type="ECO:0000313" key="19">
    <source>
        <dbReference type="Proteomes" id="UP000178946"/>
    </source>
</evidence>
<keyword evidence="8 16" id="KW-0274">FAD</keyword>
<accession>A0A1F8DSP4</accession>
<evidence type="ECO:0000256" key="9">
    <source>
        <dbReference type="ARBA" id="ARBA00022857"/>
    </source>
</evidence>
<keyword evidence="10 16" id="KW-0133">Cell shape</keyword>
<evidence type="ECO:0000256" key="8">
    <source>
        <dbReference type="ARBA" id="ARBA00022827"/>
    </source>
</evidence>
<keyword evidence="14 16" id="KW-0961">Cell wall biogenesis/degradation</keyword>
<evidence type="ECO:0000256" key="5">
    <source>
        <dbReference type="ARBA" id="ARBA00022490"/>
    </source>
</evidence>
<comment type="subcellular location">
    <subcellularLocation>
        <location evidence="3 16">Cytoplasm</location>
    </subcellularLocation>
</comment>
<sequence length="307" mass="33924">MFKQNISLSLHSNYKIGGKAKYFFEPKNEEELVTAISHIRKLKTDLFVLGGGTNVLFSDADFPGAVVKIQNSKFQILDSNLMIGAGVSMAELLNVVAEKGLSGLEWAGGLPGTLGGAVRGNAGAFGGEIKDAIEYVKSFNAKTGKFMTRVNKECRFCYRDSIFKNAAKDEIIWEIGLRLKPGNKKEIQSAIEDKIKYRLERHPMDYPNVGSIFKNVDVEIVPKTLREKFKAKIKIDPIPVLPTAILLAEAGLKGVSRGGAMISPKHPNFIVNTLNASSKDVKILIYLVKYTIKEKFGIKLEEEIMIV</sequence>
<proteinExistence type="inferred from homology"/>
<dbReference type="Proteomes" id="UP000178946">
    <property type="component" value="Unassembled WGS sequence"/>
</dbReference>
<dbReference type="InterPro" id="IPR016166">
    <property type="entry name" value="FAD-bd_PCMH"/>
</dbReference>
<dbReference type="InterPro" id="IPR003170">
    <property type="entry name" value="MurB"/>
</dbReference>
<evidence type="ECO:0000256" key="7">
    <source>
        <dbReference type="ARBA" id="ARBA00022630"/>
    </source>
</evidence>
<dbReference type="GO" id="GO:0008762">
    <property type="term" value="F:UDP-N-acetylmuramate dehydrogenase activity"/>
    <property type="evidence" value="ECO:0007669"/>
    <property type="project" value="UniProtKB-UniRule"/>
</dbReference>
<name>A0A1F8DSP4_9BACT</name>
<keyword evidence="5 16" id="KW-0963">Cytoplasm</keyword>
<dbReference type="EMBL" id="MGIR01000001">
    <property type="protein sequence ID" value="OGM91663.1"/>
    <property type="molecule type" value="Genomic_DNA"/>
</dbReference>
<dbReference type="GO" id="GO:0071555">
    <property type="term" value="P:cell wall organization"/>
    <property type="evidence" value="ECO:0007669"/>
    <property type="project" value="UniProtKB-KW"/>
</dbReference>
<dbReference type="HAMAP" id="MF_00037">
    <property type="entry name" value="MurB"/>
    <property type="match status" value="1"/>
</dbReference>
<dbReference type="NCBIfam" id="TIGR00179">
    <property type="entry name" value="murB"/>
    <property type="match status" value="1"/>
</dbReference>
<evidence type="ECO:0000256" key="6">
    <source>
        <dbReference type="ARBA" id="ARBA00022618"/>
    </source>
</evidence>
<dbReference type="STRING" id="1802557.A3A20_01865"/>
<dbReference type="GO" id="GO:0071949">
    <property type="term" value="F:FAD binding"/>
    <property type="evidence" value="ECO:0007669"/>
    <property type="project" value="InterPro"/>
</dbReference>
<comment type="similarity">
    <text evidence="16">Belongs to the MurB family.</text>
</comment>
<dbReference type="GO" id="GO:0008360">
    <property type="term" value="P:regulation of cell shape"/>
    <property type="evidence" value="ECO:0007669"/>
    <property type="project" value="UniProtKB-KW"/>
</dbReference>
<dbReference type="PANTHER" id="PTHR21071:SF4">
    <property type="entry name" value="UDP-N-ACETYLENOLPYRUVOYLGLUCOSAMINE REDUCTASE"/>
    <property type="match status" value="1"/>
</dbReference>
<dbReference type="GO" id="GO:0051301">
    <property type="term" value="P:cell division"/>
    <property type="evidence" value="ECO:0007669"/>
    <property type="project" value="UniProtKB-KW"/>
</dbReference>
<keyword evidence="6 16" id="KW-0132">Cell division</keyword>
<dbReference type="InterPro" id="IPR036318">
    <property type="entry name" value="FAD-bd_PCMH-like_sf"/>
</dbReference>
<dbReference type="AlphaFoldDB" id="A0A1F8DSP4"/>
<keyword evidence="9 16" id="KW-0521">NADP</keyword>
<dbReference type="Gene3D" id="3.30.465.10">
    <property type="match status" value="1"/>
</dbReference>
<dbReference type="PANTHER" id="PTHR21071">
    <property type="entry name" value="UDP-N-ACETYLENOLPYRUVOYLGLUCOSAMINE REDUCTASE"/>
    <property type="match status" value="1"/>
</dbReference>
<dbReference type="SUPFAM" id="SSF56194">
    <property type="entry name" value="Uridine diphospho-N-Acetylenolpyruvylglucosamine reductase, MurB, C-terminal domain"/>
    <property type="match status" value="1"/>
</dbReference>
<evidence type="ECO:0000256" key="15">
    <source>
        <dbReference type="ARBA" id="ARBA00048914"/>
    </source>
</evidence>
<comment type="cofactor">
    <cofactor evidence="1 16">
        <name>FAD</name>
        <dbReference type="ChEBI" id="CHEBI:57692"/>
    </cofactor>
</comment>
<keyword evidence="11 16" id="KW-0573">Peptidoglycan synthesis</keyword>
<evidence type="ECO:0000256" key="13">
    <source>
        <dbReference type="ARBA" id="ARBA00023306"/>
    </source>
</evidence>
<dbReference type="Pfam" id="PF02873">
    <property type="entry name" value="MurB_C"/>
    <property type="match status" value="1"/>
</dbReference>
<dbReference type="GO" id="GO:0009252">
    <property type="term" value="P:peptidoglycan biosynthetic process"/>
    <property type="evidence" value="ECO:0007669"/>
    <property type="project" value="UniProtKB-UniRule"/>
</dbReference>
<gene>
    <name evidence="16" type="primary">murB</name>
    <name evidence="18" type="ORF">A3A20_01865</name>
</gene>
<comment type="function">
    <text evidence="2 16">Cell wall formation.</text>
</comment>
<keyword evidence="13 16" id="KW-0131">Cell cycle</keyword>
<protein>
    <recommendedName>
        <fullName evidence="16">UDP-N-acetylenolpyruvoylglucosamine reductase</fullName>
        <ecNumber evidence="16">1.3.1.98</ecNumber>
    </recommendedName>
    <alternativeName>
        <fullName evidence="16">UDP-N-acetylmuramate dehydrogenase</fullName>
    </alternativeName>
</protein>
<dbReference type="UniPathway" id="UPA00219"/>
<evidence type="ECO:0000256" key="10">
    <source>
        <dbReference type="ARBA" id="ARBA00022960"/>
    </source>
</evidence>
<feature type="active site" description="Proton donor" evidence="16">
    <location>
        <position position="211"/>
    </location>
</feature>
<feature type="active site" evidence="16">
    <location>
        <position position="303"/>
    </location>
</feature>
<dbReference type="PROSITE" id="PS51387">
    <property type="entry name" value="FAD_PCMH"/>
    <property type="match status" value="1"/>
</dbReference>
<organism evidence="18 19">
    <name type="scientific">Candidatus Wolfebacteria bacterium RIFCSPLOWO2_01_FULL_45_19</name>
    <dbReference type="NCBI Taxonomy" id="1802557"/>
    <lineage>
        <taxon>Bacteria</taxon>
        <taxon>Candidatus Wolfeibacteriota</taxon>
    </lineage>
</organism>
<reference evidence="18 19" key="1">
    <citation type="journal article" date="2016" name="Nat. Commun.">
        <title>Thousands of microbial genomes shed light on interconnected biogeochemical processes in an aquifer system.</title>
        <authorList>
            <person name="Anantharaman K."/>
            <person name="Brown C.T."/>
            <person name="Hug L.A."/>
            <person name="Sharon I."/>
            <person name="Castelle C.J."/>
            <person name="Probst A.J."/>
            <person name="Thomas B.C."/>
            <person name="Singh A."/>
            <person name="Wilkins M.J."/>
            <person name="Karaoz U."/>
            <person name="Brodie E.L."/>
            <person name="Williams K.H."/>
            <person name="Hubbard S.S."/>
            <person name="Banfield J.F."/>
        </authorList>
    </citation>
    <scope>NUCLEOTIDE SEQUENCE [LARGE SCALE GENOMIC DNA]</scope>
</reference>
<comment type="catalytic activity">
    <reaction evidence="15 16">
        <text>UDP-N-acetyl-alpha-D-muramate + NADP(+) = UDP-N-acetyl-3-O-(1-carboxyvinyl)-alpha-D-glucosamine + NADPH + H(+)</text>
        <dbReference type="Rhea" id="RHEA:12248"/>
        <dbReference type="ChEBI" id="CHEBI:15378"/>
        <dbReference type="ChEBI" id="CHEBI:57783"/>
        <dbReference type="ChEBI" id="CHEBI:58349"/>
        <dbReference type="ChEBI" id="CHEBI:68483"/>
        <dbReference type="ChEBI" id="CHEBI:70757"/>
        <dbReference type="EC" id="1.3.1.98"/>
    </reaction>
</comment>
<evidence type="ECO:0000256" key="4">
    <source>
        <dbReference type="ARBA" id="ARBA00004752"/>
    </source>
</evidence>
<comment type="caution">
    <text evidence="18">The sequence shown here is derived from an EMBL/GenBank/DDBJ whole genome shotgun (WGS) entry which is preliminary data.</text>
</comment>
<dbReference type="Gene3D" id="3.90.78.10">
    <property type="entry name" value="UDP-N-acetylenolpyruvoylglucosamine reductase, C-terminal domain"/>
    <property type="match status" value="1"/>
</dbReference>
<evidence type="ECO:0000259" key="17">
    <source>
        <dbReference type="PROSITE" id="PS51387"/>
    </source>
</evidence>
<evidence type="ECO:0000256" key="12">
    <source>
        <dbReference type="ARBA" id="ARBA00023002"/>
    </source>
</evidence>
<dbReference type="GO" id="GO:0005829">
    <property type="term" value="C:cytosol"/>
    <property type="evidence" value="ECO:0007669"/>
    <property type="project" value="TreeGrafter"/>
</dbReference>
<dbReference type="InterPro" id="IPR036635">
    <property type="entry name" value="MurB_C_sf"/>
</dbReference>
<dbReference type="Pfam" id="PF01565">
    <property type="entry name" value="FAD_binding_4"/>
    <property type="match status" value="1"/>
</dbReference>
<evidence type="ECO:0000256" key="16">
    <source>
        <dbReference type="HAMAP-Rule" id="MF_00037"/>
    </source>
</evidence>
<keyword evidence="12 16" id="KW-0560">Oxidoreductase</keyword>
<evidence type="ECO:0000256" key="14">
    <source>
        <dbReference type="ARBA" id="ARBA00023316"/>
    </source>
</evidence>
<keyword evidence="7 16" id="KW-0285">Flavoprotein</keyword>
<evidence type="ECO:0000256" key="2">
    <source>
        <dbReference type="ARBA" id="ARBA00003921"/>
    </source>
</evidence>
<evidence type="ECO:0000256" key="11">
    <source>
        <dbReference type="ARBA" id="ARBA00022984"/>
    </source>
</evidence>
<dbReference type="SUPFAM" id="SSF56176">
    <property type="entry name" value="FAD-binding/transporter-associated domain-like"/>
    <property type="match status" value="1"/>
</dbReference>
<dbReference type="EC" id="1.3.1.98" evidence="16"/>
<dbReference type="InterPro" id="IPR016169">
    <property type="entry name" value="FAD-bd_PCMH_sub2"/>
</dbReference>